<evidence type="ECO:0000256" key="1">
    <source>
        <dbReference type="SAM" id="SignalP"/>
    </source>
</evidence>
<evidence type="ECO:0000313" key="2">
    <source>
        <dbReference type="EMBL" id="PVD26594.1"/>
    </source>
</evidence>
<keyword evidence="1" id="KW-0732">Signal</keyword>
<name>A0A2T7NZI8_POMCA</name>
<dbReference type="Proteomes" id="UP000245119">
    <property type="component" value="Linkage Group LG8"/>
</dbReference>
<dbReference type="EMBL" id="PZQS01000008">
    <property type="protein sequence ID" value="PVD26594.1"/>
    <property type="molecule type" value="Genomic_DNA"/>
</dbReference>
<gene>
    <name evidence="2" type="ORF">C0Q70_14271</name>
</gene>
<feature type="chain" id="PRO_5015723824" description="Secreted protein" evidence="1">
    <location>
        <begin position="22"/>
        <end position="145"/>
    </location>
</feature>
<sequence length="145" mass="15441">MIRTLLVAFIVAANLVSMATSSISPVVPLGNMAPEHACYFLCDICFNHSNSRVVCSLVRPTMAGMPTLRYVDARRHDVLCQPRVSEAGGRQLCFVGDAVAGEQMQQLPGSGTVVGLAEQTLGAGAGWPAVSTDQWNEGRKDCFLG</sequence>
<reference evidence="2 3" key="1">
    <citation type="submission" date="2018-04" db="EMBL/GenBank/DDBJ databases">
        <title>The genome of golden apple snail Pomacea canaliculata provides insight into stress tolerance and invasive adaptation.</title>
        <authorList>
            <person name="Liu C."/>
            <person name="Liu B."/>
            <person name="Ren Y."/>
            <person name="Zhang Y."/>
            <person name="Wang H."/>
            <person name="Li S."/>
            <person name="Jiang F."/>
            <person name="Yin L."/>
            <person name="Zhang G."/>
            <person name="Qian W."/>
            <person name="Fan W."/>
        </authorList>
    </citation>
    <scope>NUCLEOTIDE SEQUENCE [LARGE SCALE GENOMIC DNA]</scope>
    <source>
        <strain evidence="2">SZHN2017</strain>
        <tissue evidence="2">Muscle</tissue>
    </source>
</reference>
<dbReference type="OrthoDB" id="6104532at2759"/>
<evidence type="ECO:0000313" key="3">
    <source>
        <dbReference type="Proteomes" id="UP000245119"/>
    </source>
</evidence>
<evidence type="ECO:0008006" key="4">
    <source>
        <dbReference type="Google" id="ProtNLM"/>
    </source>
</evidence>
<comment type="caution">
    <text evidence="2">The sequence shown here is derived from an EMBL/GenBank/DDBJ whole genome shotgun (WGS) entry which is preliminary data.</text>
</comment>
<feature type="signal peptide" evidence="1">
    <location>
        <begin position="1"/>
        <end position="21"/>
    </location>
</feature>
<organism evidence="2 3">
    <name type="scientific">Pomacea canaliculata</name>
    <name type="common">Golden apple snail</name>
    <dbReference type="NCBI Taxonomy" id="400727"/>
    <lineage>
        <taxon>Eukaryota</taxon>
        <taxon>Metazoa</taxon>
        <taxon>Spiralia</taxon>
        <taxon>Lophotrochozoa</taxon>
        <taxon>Mollusca</taxon>
        <taxon>Gastropoda</taxon>
        <taxon>Caenogastropoda</taxon>
        <taxon>Architaenioglossa</taxon>
        <taxon>Ampullarioidea</taxon>
        <taxon>Ampullariidae</taxon>
        <taxon>Pomacea</taxon>
    </lineage>
</organism>
<accession>A0A2T7NZI8</accession>
<dbReference type="AlphaFoldDB" id="A0A2T7NZI8"/>
<proteinExistence type="predicted"/>
<keyword evidence="3" id="KW-1185">Reference proteome</keyword>
<protein>
    <recommendedName>
        <fullName evidence="4">Secreted protein</fullName>
    </recommendedName>
</protein>